<evidence type="ECO:0000256" key="5">
    <source>
        <dbReference type="SAM" id="Phobius"/>
    </source>
</evidence>
<feature type="transmembrane region" description="Helical" evidence="5">
    <location>
        <begin position="77"/>
        <end position="102"/>
    </location>
</feature>
<dbReference type="Proteomes" id="UP000659344">
    <property type="component" value="Unassembled WGS sequence"/>
</dbReference>
<accession>A0ABQ1YVX3</accession>
<dbReference type="RefSeq" id="WP_229753697.1">
    <property type="nucleotide sequence ID" value="NZ_BMFT01000005.1"/>
</dbReference>
<dbReference type="Pfam" id="PF04893">
    <property type="entry name" value="Yip1"/>
    <property type="match status" value="1"/>
</dbReference>
<reference evidence="8" key="1">
    <citation type="journal article" date="2019" name="Int. J. Syst. Evol. Microbiol.">
        <title>The Global Catalogue of Microorganisms (GCM) 10K type strain sequencing project: providing services to taxonomists for standard genome sequencing and annotation.</title>
        <authorList>
            <consortium name="The Broad Institute Genomics Platform"/>
            <consortium name="The Broad Institute Genome Sequencing Center for Infectious Disease"/>
            <person name="Wu L."/>
            <person name="Ma J."/>
        </authorList>
    </citation>
    <scope>NUCLEOTIDE SEQUENCE [LARGE SCALE GENOMIC DNA]</scope>
    <source>
        <strain evidence="8">CGMCC 1.12769</strain>
    </source>
</reference>
<evidence type="ECO:0000313" key="7">
    <source>
        <dbReference type="EMBL" id="GGH38382.1"/>
    </source>
</evidence>
<evidence type="ECO:0000313" key="8">
    <source>
        <dbReference type="Proteomes" id="UP000659344"/>
    </source>
</evidence>
<organism evidence="7 8">
    <name type="scientific">Paenibacillus segetis</name>
    <dbReference type="NCBI Taxonomy" id="1325360"/>
    <lineage>
        <taxon>Bacteria</taxon>
        <taxon>Bacillati</taxon>
        <taxon>Bacillota</taxon>
        <taxon>Bacilli</taxon>
        <taxon>Bacillales</taxon>
        <taxon>Paenibacillaceae</taxon>
        <taxon>Paenibacillus</taxon>
    </lineage>
</organism>
<keyword evidence="2 5" id="KW-0812">Transmembrane</keyword>
<evidence type="ECO:0000259" key="6">
    <source>
        <dbReference type="Pfam" id="PF04893"/>
    </source>
</evidence>
<feature type="transmembrane region" description="Helical" evidence="5">
    <location>
        <begin position="114"/>
        <end position="135"/>
    </location>
</feature>
<proteinExistence type="predicted"/>
<feature type="transmembrane region" description="Helical" evidence="5">
    <location>
        <begin position="192"/>
        <end position="210"/>
    </location>
</feature>
<dbReference type="EMBL" id="BMFT01000005">
    <property type="protein sequence ID" value="GGH38382.1"/>
    <property type="molecule type" value="Genomic_DNA"/>
</dbReference>
<evidence type="ECO:0000256" key="1">
    <source>
        <dbReference type="ARBA" id="ARBA00004141"/>
    </source>
</evidence>
<evidence type="ECO:0000256" key="2">
    <source>
        <dbReference type="ARBA" id="ARBA00022692"/>
    </source>
</evidence>
<evidence type="ECO:0000256" key="4">
    <source>
        <dbReference type="ARBA" id="ARBA00023136"/>
    </source>
</evidence>
<protein>
    <recommendedName>
        <fullName evidence="6">Yip1 domain-containing protein</fullName>
    </recommendedName>
</protein>
<keyword evidence="8" id="KW-1185">Reference proteome</keyword>
<dbReference type="InterPro" id="IPR006977">
    <property type="entry name" value="Yip1_dom"/>
</dbReference>
<keyword evidence="3 5" id="KW-1133">Transmembrane helix</keyword>
<gene>
    <name evidence="7" type="ORF">GCM10008013_46410</name>
</gene>
<feature type="transmembrane region" description="Helical" evidence="5">
    <location>
        <begin position="24"/>
        <end position="42"/>
    </location>
</feature>
<sequence length="211" mass="23441">MKNLFMVFVAPQETFERVKENKTAWILPLVVLMVFSAISIYLQMPFIEKGLIEQFQKQQIDPSAQEALIQTTKISGFIISFIMTAAGVFIWGLLLMLLNLIVRGKAKYMQLVTLAAFATLPGILNSLLTTVMVSATDGQALSDVSLSLGAFVSDKSSQLYELMSIINPFTIWGVIMYVVGASVMMQRPRKTVGMWIISLWLVLSIGPLLIL</sequence>
<comment type="subcellular location">
    <subcellularLocation>
        <location evidence="1">Membrane</location>
        <topology evidence="1">Multi-pass membrane protein</topology>
    </subcellularLocation>
</comment>
<feature type="domain" description="Yip1" evidence="6">
    <location>
        <begin position="7"/>
        <end position="206"/>
    </location>
</feature>
<feature type="transmembrane region" description="Helical" evidence="5">
    <location>
        <begin position="165"/>
        <end position="185"/>
    </location>
</feature>
<keyword evidence="4 5" id="KW-0472">Membrane</keyword>
<evidence type="ECO:0000256" key="3">
    <source>
        <dbReference type="ARBA" id="ARBA00022989"/>
    </source>
</evidence>
<name>A0ABQ1YVX3_9BACL</name>
<comment type="caution">
    <text evidence="7">The sequence shown here is derived from an EMBL/GenBank/DDBJ whole genome shotgun (WGS) entry which is preliminary data.</text>
</comment>